<feature type="transmembrane region" description="Helical" evidence="7">
    <location>
        <begin position="242"/>
        <end position="262"/>
    </location>
</feature>
<dbReference type="OrthoDB" id="9798540at2"/>
<dbReference type="Pfam" id="PF00950">
    <property type="entry name" value="ABC-3"/>
    <property type="match status" value="1"/>
</dbReference>
<dbReference type="GO" id="GO:0010043">
    <property type="term" value="P:response to zinc ion"/>
    <property type="evidence" value="ECO:0007669"/>
    <property type="project" value="TreeGrafter"/>
</dbReference>
<keyword evidence="5 7" id="KW-0472">Membrane</keyword>
<name>A0A6M0R889_9CLOT</name>
<feature type="transmembrane region" description="Helical" evidence="7">
    <location>
        <begin position="128"/>
        <end position="152"/>
    </location>
</feature>
<feature type="transmembrane region" description="Helical" evidence="7">
    <location>
        <begin position="59"/>
        <end position="76"/>
    </location>
</feature>
<evidence type="ECO:0000256" key="3">
    <source>
        <dbReference type="ARBA" id="ARBA00022692"/>
    </source>
</evidence>
<dbReference type="EMBL" id="SXDP01000002">
    <property type="protein sequence ID" value="NEZ46452.1"/>
    <property type="molecule type" value="Genomic_DNA"/>
</dbReference>
<dbReference type="InterPro" id="IPR001626">
    <property type="entry name" value="ABC_TroCD"/>
</dbReference>
<protein>
    <submittedName>
        <fullName evidence="8">Metal ABC transporter permease</fullName>
    </submittedName>
</protein>
<keyword evidence="4 7" id="KW-1133">Transmembrane helix</keyword>
<dbReference type="InterPro" id="IPR037294">
    <property type="entry name" value="ABC_BtuC-like"/>
</dbReference>
<feature type="transmembrane region" description="Helical" evidence="7">
    <location>
        <begin position="214"/>
        <end position="236"/>
    </location>
</feature>
<dbReference type="AlphaFoldDB" id="A0A6M0R889"/>
<dbReference type="GO" id="GO:0055085">
    <property type="term" value="P:transmembrane transport"/>
    <property type="evidence" value="ECO:0007669"/>
    <property type="project" value="InterPro"/>
</dbReference>
<evidence type="ECO:0000256" key="5">
    <source>
        <dbReference type="ARBA" id="ARBA00023136"/>
    </source>
</evidence>
<evidence type="ECO:0000256" key="6">
    <source>
        <dbReference type="RuleBase" id="RU003943"/>
    </source>
</evidence>
<evidence type="ECO:0000256" key="1">
    <source>
        <dbReference type="ARBA" id="ARBA00004141"/>
    </source>
</evidence>
<proteinExistence type="inferred from homology"/>
<keyword evidence="3 6" id="KW-0812">Transmembrane</keyword>
<feature type="transmembrane region" description="Helical" evidence="7">
    <location>
        <begin position="83"/>
        <end position="108"/>
    </location>
</feature>
<evidence type="ECO:0000313" key="8">
    <source>
        <dbReference type="EMBL" id="NEZ46452.1"/>
    </source>
</evidence>
<dbReference type="Proteomes" id="UP000473885">
    <property type="component" value="Unassembled WGS sequence"/>
</dbReference>
<dbReference type="PANTHER" id="PTHR30477">
    <property type="entry name" value="ABC-TRANSPORTER METAL-BINDING PROTEIN"/>
    <property type="match status" value="1"/>
</dbReference>
<sequence>MLSYSFMKSALIISLFISILCPTIGIYLVLRRYSMIGDTLSHSSLAGIALGLTLNHNPILTSFIFTSIAGVLIEFLRNYYKKYAELILSIVLSLSVGIAVTLISSGKAPGNINSFLFGSVLTVSKSELITVFILSIISCFLLAFLHNQLLYISFDEEGAKVAKVNVTFINYIFALLVAATISISIKTVGVLVLSSLIALPVATALQFKKGFKTTLIYSILISIFDVITSLFLSYILNCSPGGITALMSVLVLLVIIISRKLCSYFYCKKEVKKDISTY</sequence>
<reference evidence="8 9" key="1">
    <citation type="submission" date="2019-04" db="EMBL/GenBank/DDBJ databases">
        <title>Genome sequencing of Clostridium botulinum Groups I-IV and Clostridium butyricum.</title>
        <authorList>
            <person name="Brunt J."/>
            <person name="Van Vliet A.H.M."/>
            <person name="Stringer S.C."/>
            <person name="Carter A.T."/>
            <person name="Peck M.W."/>
        </authorList>
    </citation>
    <scope>NUCLEOTIDE SEQUENCE [LARGE SCALE GENOMIC DNA]</scope>
    <source>
        <strain evidence="8 9">IFR 18/094</strain>
    </source>
</reference>
<keyword evidence="9" id="KW-1185">Reference proteome</keyword>
<feature type="transmembrane region" description="Helical" evidence="7">
    <location>
        <begin position="12"/>
        <end position="30"/>
    </location>
</feature>
<gene>
    <name evidence="8" type="ORF">FDF74_04385</name>
</gene>
<comment type="similarity">
    <text evidence="2 6">Belongs to the ABC-3 integral membrane protein family.</text>
</comment>
<dbReference type="RefSeq" id="WP_050607725.1">
    <property type="nucleotide sequence ID" value="NZ_CABKUB010000006.1"/>
</dbReference>
<comment type="subcellular location">
    <subcellularLocation>
        <location evidence="6">Cell membrane</location>
        <topology evidence="6">Multi-pass membrane protein</topology>
    </subcellularLocation>
    <subcellularLocation>
        <location evidence="1">Membrane</location>
        <topology evidence="1">Multi-pass membrane protein</topology>
    </subcellularLocation>
</comment>
<comment type="caution">
    <text evidence="8">The sequence shown here is derived from an EMBL/GenBank/DDBJ whole genome shotgun (WGS) entry which is preliminary data.</text>
</comment>
<evidence type="ECO:0000256" key="2">
    <source>
        <dbReference type="ARBA" id="ARBA00008034"/>
    </source>
</evidence>
<dbReference type="CDD" id="cd06550">
    <property type="entry name" value="TM_ABC_iron-siderophores_like"/>
    <property type="match status" value="1"/>
</dbReference>
<feature type="transmembrane region" description="Helical" evidence="7">
    <location>
        <begin position="164"/>
        <end position="183"/>
    </location>
</feature>
<evidence type="ECO:0000313" key="9">
    <source>
        <dbReference type="Proteomes" id="UP000473885"/>
    </source>
</evidence>
<organism evidence="8 9">
    <name type="scientific">Clostridium niameyense</name>
    <dbReference type="NCBI Taxonomy" id="1622073"/>
    <lineage>
        <taxon>Bacteria</taxon>
        <taxon>Bacillati</taxon>
        <taxon>Bacillota</taxon>
        <taxon>Clostridia</taxon>
        <taxon>Eubacteriales</taxon>
        <taxon>Clostridiaceae</taxon>
        <taxon>Clostridium</taxon>
    </lineage>
</organism>
<accession>A0A6M0R889</accession>
<dbReference type="GO" id="GO:0043190">
    <property type="term" value="C:ATP-binding cassette (ABC) transporter complex"/>
    <property type="evidence" value="ECO:0007669"/>
    <property type="project" value="InterPro"/>
</dbReference>
<feature type="transmembrane region" description="Helical" evidence="7">
    <location>
        <begin position="189"/>
        <end position="207"/>
    </location>
</feature>
<evidence type="ECO:0000256" key="7">
    <source>
        <dbReference type="SAM" id="Phobius"/>
    </source>
</evidence>
<dbReference type="Gene3D" id="1.10.3470.10">
    <property type="entry name" value="ABC transporter involved in vitamin B12 uptake, BtuC"/>
    <property type="match status" value="1"/>
</dbReference>
<dbReference type="PANTHER" id="PTHR30477:SF0">
    <property type="entry name" value="METAL TRANSPORT SYSTEM MEMBRANE PROTEIN TM_0125-RELATED"/>
    <property type="match status" value="1"/>
</dbReference>
<dbReference type="SUPFAM" id="SSF81345">
    <property type="entry name" value="ABC transporter involved in vitamin B12 uptake, BtuC"/>
    <property type="match status" value="1"/>
</dbReference>
<evidence type="ECO:0000256" key="4">
    <source>
        <dbReference type="ARBA" id="ARBA00022989"/>
    </source>
</evidence>
<keyword evidence="6" id="KW-0813">Transport</keyword>